<evidence type="ECO:0000256" key="1">
    <source>
        <dbReference type="SAM" id="MobiDB-lite"/>
    </source>
</evidence>
<accession>A0A2M9H8B3</accession>
<organism evidence="2 3">
    <name type="scientific">Bifidobacterium primatium</name>
    <dbReference type="NCBI Taxonomy" id="2045438"/>
    <lineage>
        <taxon>Bacteria</taxon>
        <taxon>Bacillati</taxon>
        <taxon>Actinomycetota</taxon>
        <taxon>Actinomycetes</taxon>
        <taxon>Bifidobacteriales</taxon>
        <taxon>Bifidobacteriaceae</taxon>
        <taxon>Bifidobacterium</taxon>
    </lineage>
</organism>
<dbReference type="EMBL" id="PEBI01000003">
    <property type="protein sequence ID" value="PJM73054.1"/>
    <property type="molecule type" value="Genomic_DNA"/>
</dbReference>
<evidence type="ECO:0000313" key="3">
    <source>
        <dbReference type="Proteomes" id="UP000229095"/>
    </source>
</evidence>
<reference evidence="2 3" key="1">
    <citation type="submission" date="2017-10" db="EMBL/GenBank/DDBJ databases">
        <title>Draft genome sequences of strains TRE 1, TRE 9, TRE H and TRI 7, isolated from tamarins, belonging to four potential novel Bifidobacterium species.</title>
        <authorList>
            <person name="Mattarelli P."/>
            <person name="Modesto M."/>
            <person name="Puglisi E."/>
            <person name="Morelli L."/>
            <person name="Spezio C."/>
            <person name="Bonetti A."/>
            <person name="Sandri C."/>
        </authorList>
    </citation>
    <scope>NUCLEOTIDE SEQUENCE [LARGE SCALE GENOMIC DNA]</scope>
    <source>
        <strain evidence="3">TRE1</strain>
    </source>
</reference>
<sequence>MNDNIENNGIPDAFRSKVEKNHRQKAAKAGTESDDKPKPASAGDLIQLAHSGCDIRRRDDGRAYAVAKGLGVFLDSDTFRGFLSNLARRCGFAPAHKSTMEDAILCLQDDAKDTEPIPVHLRVARTETGVWIDNIGQDGRLVHIANGRWSLVDRGADAGAPVFERPDEMRPLPVPSEDHGDRLDAFWEVINCAERDRGLLAGWMVYVLTHESNPFPLLLLDAEQGSGKSSSMNAILELVDPSGIEAGKLQKDERDTAIVCEHLWCLRYDNISSMDTNKQDMFCRISTGGGYATRSLYRNRDLATFRFMRPVVMNSISLPALRPDLAQRTVRLELPRIPAENRQTDAAFKARKEQLKPMLFGCLLSLCAKVEQMLETEPNLANPPRMADYAATLHAIDQITGWNSLDSYRAQQRQLSDESISEEPIALALEKIAEQFRLPWEGTSKELLEKFPETLGYDLPTWKSMPQSAGDVTRSLKRCAQSMRAKGWTIDRRTGTGPTSGTAIWHIKAPAEL</sequence>
<dbReference type="AlphaFoldDB" id="A0A2M9H8B3"/>
<gene>
    <name evidence="2" type="ORF">CS006_07350</name>
</gene>
<comment type="caution">
    <text evidence="2">The sequence shown here is derived from an EMBL/GenBank/DDBJ whole genome shotgun (WGS) entry which is preliminary data.</text>
</comment>
<dbReference type="OrthoDB" id="4955412at2"/>
<dbReference type="RefSeq" id="WP_100511157.1">
    <property type="nucleotide sequence ID" value="NZ_PEBI01000003.1"/>
</dbReference>
<dbReference type="Proteomes" id="UP000229095">
    <property type="component" value="Unassembled WGS sequence"/>
</dbReference>
<evidence type="ECO:0008006" key="4">
    <source>
        <dbReference type="Google" id="ProtNLM"/>
    </source>
</evidence>
<protein>
    <recommendedName>
        <fullName evidence="4">ATP-binding protein</fullName>
    </recommendedName>
</protein>
<name>A0A2M9H8B3_9BIFI</name>
<feature type="region of interest" description="Disordered" evidence="1">
    <location>
        <begin position="1"/>
        <end position="42"/>
    </location>
</feature>
<evidence type="ECO:0000313" key="2">
    <source>
        <dbReference type="EMBL" id="PJM73054.1"/>
    </source>
</evidence>
<proteinExistence type="predicted"/>
<keyword evidence="3" id="KW-1185">Reference proteome</keyword>